<dbReference type="EMBL" id="KV722426">
    <property type="protein sequence ID" value="OCH89482.1"/>
    <property type="molecule type" value="Genomic_DNA"/>
</dbReference>
<gene>
    <name evidence="1" type="ORF">OBBRIDRAFT_835797</name>
</gene>
<dbReference type="AlphaFoldDB" id="A0A8E2AZK5"/>
<reference evidence="1 2" key="1">
    <citation type="submission" date="2016-07" db="EMBL/GenBank/DDBJ databases">
        <title>Draft genome of the white-rot fungus Obba rivulosa 3A-2.</title>
        <authorList>
            <consortium name="DOE Joint Genome Institute"/>
            <person name="Miettinen O."/>
            <person name="Riley R."/>
            <person name="Acob R."/>
            <person name="Barry K."/>
            <person name="Cullen D."/>
            <person name="De Vries R."/>
            <person name="Hainaut M."/>
            <person name="Hatakka A."/>
            <person name="Henrissat B."/>
            <person name="Hilden K."/>
            <person name="Kuo R."/>
            <person name="Labutti K."/>
            <person name="Lipzen A."/>
            <person name="Makela M.R."/>
            <person name="Sandor L."/>
            <person name="Spatafora J.W."/>
            <person name="Grigoriev I.V."/>
            <person name="Hibbett D.S."/>
        </authorList>
    </citation>
    <scope>NUCLEOTIDE SEQUENCE [LARGE SCALE GENOMIC DNA]</scope>
    <source>
        <strain evidence="1 2">3A-2</strain>
    </source>
</reference>
<accession>A0A8E2AZK5</accession>
<keyword evidence="2" id="KW-1185">Reference proteome</keyword>
<evidence type="ECO:0000313" key="2">
    <source>
        <dbReference type="Proteomes" id="UP000250043"/>
    </source>
</evidence>
<evidence type="ECO:0000313" key="1">
    <source>
        <dbReference type="EMBL" id="OCH89482.1"/>
    </source>
</evidence>
<protein>
    <submittedName>
        <fullName evidence="1">Uncharacterized protein</fullName>
    </submittedName>
</protein>
<sequence length="528" mass="60017">MSNLSTSLNSPSLLLDELEVLDASSTPDTSSARTLEQTKLQNTLDMRLNFDCIFVIMFHLPMKSDVLSMALTCRTIYTYALPYIQFWSISVNEETVDDICDRLLVNNFPSRMQFVRELELGPIFDVDTADYDESPKTVSLAADVLVQAQNLTSLKFPSLGTFGARKCLAAACEGNLTLRRLHISSAGPEDCVMVDNLQASLSALRLDISYAFVHPGSQDFTFPDLTRFASSLKEVRISTDRGFFRVPSAPCNKVHTLILKDASCADLRALTRAFPNIRKLKYFASPFAYRPYGSKDDLARANLRAQAKDPWPLLESVTADISSLYILNLRCQIRRLNVYHYPFNRKNEFKWLVEYLDLIGPPTLGLTFTVFELDWLRHINAIKERYTELSNLVVDMGCVTYLARRDAAFKALRAIGSLFPSVTHLIVRIKWVVGMDYSLAGLLRKAWDRDSRCVGHAWPPYERRWMEKLDLRKFVLRLAKSLPSLSFVFLEIVGKPRSYWQVDHGKKGHYLTELTADMSEAILAERGL</sequence>
<name>A0A8E2AZK5_9APHY</name>
<dbReference type="Proteomes" id="UP000250043">
    <property type="component" value="Unassembled WGS sequence"/>
</dbReference>
<proteinExistence type="predicted"/>
<dbReference type="OrthoDB" id="2750183at2759"/>
<organism evidence="1 2">
    <name type="scientific">Obba rivulosa</name>
    <dbReference type="NCBI Taxonomy" id="1052685"/>
    <lineage>
        <taxon>Eukaryota</taxon>
        <taxon>Fungi</taxon>
        <taxon>Dikarya</taxon>
        <taxon>Basidiomycota</taxon>
        <taxon>Agaricomycotina</taxon>
        <taxon>Agaricomycetes</taxon>
        <taxon>Polyporales</taxon>
        <taxon>Gelatoporiaceae</taxon>
        <taxon>Obba</taxon>
    </lineage>
</organism>